<keyword evidence="2" id="KW-0732">Signal</keyword>
<evidence type="ECO:0000313" key="4">
    <source>
        <dbReference type="Proteomes" id="UP000187406"/>
    </source>
</evidence>
<keyword evidence="1" id="KW-0472">Membrane</keyword>
<reference evidence="4" key="1">
    <citation type="submission" date="2016-04" db="EMBL/GenBank/DDBJ databases">
        <title>Cephalotus genome sequencing.</title>
        <authorList>
            <person name="Fukushima K."/>
            <person name="Hasebe M."/>
            <person name="Fang X."/>
        </authorList>
    </citation>
    <scope>NUCLEOTIDE SEQUENCE [LARGE SCALE GENOMIC DNA]</scope>
    <source>
        <strain evidence="4">cv. St1</strain>
    </source>
</reference>
<name>A0A1Q3CGC4_CEPFO</name>
<keyword evidence="1" id="KW-0812">Transmembrane</keyword>
<evidence type="ECO:0000313" key="3">
    <source>
        <dbReference type="EMBL" id="GAV79172.1"/>
    </source>
</evidence>
<feature type="transmembrane region" description="Helical" evidence="1">
    <location>
        <begin position="114"/>
        <end position="134"/>
    </location>
</feature>
<evidence type="ECO:0000256" key="1">
    <source>
        <dbReference type="SAM" id="Phobius"/>
    </source>
</evidence>
<keyword evidence="1" id="KW-1133">Transmembrane helix</keyword>
<dbReference type="PANTHER" id="PTHR34376">
    <property type="entry name" value="SERINE PROTEASE INHIBITOR, KAZAL-TYPE FAMILY PROTEIN"/>
    <property type="match status" value="1"/>
</dbReference>
<accession>A0A1Q3CGC4</accession>
<feature type="chain" id="PRO_5012230665" description="Transmembrane protein" evidence="2">
    <location>
        <begin position="26"/>
        <end position="135"/>
    </location>
</feature>
<evidence type="ECO:0000256" key="2">
    <source>
        <dbReference type="SAM" id="SignalP"/>
    </source>
</evidence>
<dbReference type="Proteomes" id="UP000187406">
    <property type="component" value="Unassembled WGS sequence"/>
</dbReference>
<protein>
    <recommendedName>
        <fullName evidence="5">Transmembrane protein</fullName>
    </recommendedName>
</protein>
<proteinExistence type="predicted"/>
<comment type="caution">
    <text evidence="3">The sequence shown here is derived from an EMBL/GenBank/DDBJ whole genome shotgun (WGS) entry which is preliminary data.</text>
</comment>
<dbReference type="AlphaFoldDB" id="A0A1Q3CGC4"/>
<keyword evidence="4" id="KW-1185">Reference proteome</keyword>
<dbReference type="OrthoDB" id="1916993at2759"/>
<evidence type="ECO:0008006" key="5">
    <source>
        <dbReference type="Google" id="ProtNLM"/>
    </source>
</evidence>
<dbReference type="EMBL" id="BDDD01001926">
    <property type="protein sequence ID" value="GAV79172.1"/>
    <property type="molecule type" value="Genomic_DNA"/>
</dbReference>
<organism evidence="3 4">
    <name type="scientific">Cephalotus follicularis</name>
    <name type="common">Albany pitcher plant</name>
    <dbReference type="NCBI Taxonomy" id="3775"/>
    <lineage>
        <taxon>Eukaryota</taxon>
        <taxon>Viridiplantae</taxon>
        <taxon>Streptophyta</taxon>
        <taxon>Embryophyta</taxon>
        <taxon>Tracheophyta</taxon>
        <taxon>Spermatophyta</taxon>
        <taxon>Magnoliopsida</taxon>
        <taxon>eudicotyledons</taxon>
        <taxon>Gunneridae</taxon>
        <taxon>Pentapetalae</taxon>
        <taxon>rosids</taxon>
        <taxon>fabids</taxon>
        <taxon>Oxalidales</taxon>
        <taxon>Cephalotaceae</taxon>
        <taxon>Cephalotus</taxon>
    </lineage>
</organism>
<gene>
    <name evidence="3" type="ORF">CFOL_v3_22637</name>
</gene>
<dbReference type="STRING" id="3775.A0A1Q3CGC4"/>
<dbReference type="InParanoid" id="A0A1Q3CGC4"/>
<sequence length="135" mass="14295">MLSKSRSTTLIFLVMFLLLVVTVHSQDDEDDVCAGSTPQTSCPVNCFRTDPVDGVTNWFGSGDALCSDTKVAKLGFCEIGNNGIGDTGTLGFCEVGNNGIGDTGAASLPAQAQALLLFNILWLIVVCFTLFFGLY</sequence>
<dbReference type="PANTHER" id="PTHR34376:SF2">
    <property type="entry name" value="SERINE PROTEASE INHIBITOR, KAZAL-TYPE FAMILY PROTEIN"/>
    <property type="match status" value="1"/>
</dbReference>
<feature type="signal peptide" evidence="2">
    <location>
        <begin position="1"/>
        <end position="25"/>
    </location>
</feature>